<dbReference type="InterPro" id="IPR016188">
    <property type="entry name" value="PurM-like_N"/>
</dbReference>
<dbReference type="PIRSF" id="PIRSF001587">
    <property type="entry name" value="FGAM_synthase_II"/>
    <property type="match status" value="1"/>
</dbReference>
<proteinExistence type="inferred from homology"/>
<dbReference type="STRING" id="1413211.U473_00050"/>
<dbReference type="UniPathway" id="UPA00074">
    <property type="reaction ID" value="UER00128"/>
</dbReference>
<keyword evidence="3 11" id="KW-0479">Metal-binding</keyword>
<evidence type="ECO:0000259" key="13">
    <source>
        <dbReference type="Pfam" id="PF02769"/>
    </source>
</evidence>
<feature type="binding site" evidence="11">
    <location>
        <position position="136"/>
    </location>
    <ligand>
        <name>substrate</name>
    </ligand>
</feature>
<dbReference type="GO" id="GO:0005524">
    <property type="term" value="F:ATP binding"/>
    <property type="evidence" value="ECO:0007669"/>
    <property type="project" value="UniProtKB-UniRule"/>
</dbReference>
<keyword evidence="2 11" id="KW-0436">Ligase</keyword>
<dbReference type="OrthoDB" id="9804441at2"/>
<keyword evidence="5 11" id="KW-0658">Purine biosynthesis</keyword>
<dbReference type="RefSeq" id="WP_068722234.1">
    <property type="nucleotide sequence ID" value="NZ_LSKU01000001.1"/>
</dbReference>
<reference evidence="15 16" key="1">
    <citation type="submission" date="2016-02" db="EMBL/GenBank/DDBJ databases">
        <title>Draft Genome for Tepidibacillus decaturensis nov. sp. Strain Z9, an Anaerobic, Moderately Thermophilic and Heterotrophic Bacterium from Deep Subsurface of the Illinois Basin, USA.</title>
        <authorList>
            <person name="Dong Y."/>
            <person name="Chang J.Y."/>
            <person name="Sanford R."/>
            <person name="Fouke B.W."/>
        </authorList>
    </citation>
    <scope>NUCLEOTIDE SEQUENCE [LARGE SCALE GENOMIC DNA]</scope>
    <source>
        <strain evidence="15 16">Z9</strain>
    </source>
</reference>
<feature type="domain" description="PurM-like N-terminal" evidence="12">
    <location>
        <begin position="94"/>
        <end position="208"/>
    </location>
</feature>
<feature type="domain" description="Phosphoribosylformylglycinamidine synthase linker" evidence="14">
    <location>
        <begin position="30"/>
        <end position="73"/>
    </location>
</feature>
<gene>
    <name evidence="11" type="primary">purL</name>
    <name evidence="15" type="ORF">U473_00050</name>
</gene>
<evidence type="ECO:0000256" key="10">
    <source>
        <dbReference type="ARBA" id="ARBA00064392"/>
    </source>
</evidence>
<feature type="domain" description="PurM-like C-terminal" evidence="13">
    <location>
        <begin position="222"/>
        <end position="374"/>
    </location>
</feature>
<comment type="subcellular location">
    <subcellularLocation>
        <location evidence="11">Cytoplasm</location>
    </subcellularLocation>
</comment>
<dbReference type="Pfam" id="PF02769">
    <property type="entry name" value="AIRS_C"/>
    <property type="match status" value="2"/>
</dbReference>
<accession>A0A135L0T6</accession>
<dbReference type="InterPro" id="IPR010074">
    <property type="entry name" value="PRibForGlyAmidine_synth_PurL"/>
</dbReference>
<dbReference type="CDD" id="cd02204">
    <property type="entry name" value="PurL_repeat2"/>
    <property type="match status" value="1"/>
</dbReference>
<dbReference type="Proteomes" id="UP000070352">
    <property type="component" value="Unassembled WGS sequence"/>
</dbReference>
<comment type="catalytic activity">
    <reaction evidence="8 11">
        <text>N(2)-formyl-N(1)-(5-phospho-beta-D-ribosyl)glycinamide + L-glutamine + ATP + H2O = 2-formamido-N(1)-(5-O-phospho-beta-D-ribosyl)acetamidine + L-glutamate + ADP + phosphate + H(+)</text>
        <dbReference type="Rhea" id="RHEA:17129"/>
        <dbReference type="ChEBI" id="CHEBI:15377"/>
        <dbReference type="ChEBI" id="CHEBI:15378"/>
        <dbReference type="ChEBI" id="CHEBI:29985"/>
        <dbReference type="ChEBI" id="CHEBI:30616"/>
        <dbReference type="ChEBI" id="CHEBI:43474"/>
        <dbReference type="ChEBI" id="CHEBI:58359"/>
        <dbReference type="ChEBI" id="CHEBI:147286"/>
        <dbReference type="ChEBI" id="CHEBI:147287"/>
        <dbReference type="ChEBI" id="CHEBI:456216"/>
        <dbReference type="EC" id="6.3.5.3"/>
    </reaction>
</comment>
<dbReference type="GO" id="GO:0004642">
    <property type="term" value="F:phosphoribosylformylglycinamidine synthase activity"/>
    <property type="evidence" value="ECO:0007669"/>
    <property type="project" value="UniProtKB-UniRule"/>
</dbReference>
<evidence type="ECO:0000256" key="5">
    <source>
        <dbReference type="ARBA" id="ARBA00022755"/>
    </source>
</evidence>
<dbReference type="InterPro" id="IPR041609">
    <property type="entry name" value="PurL_linker"/>
</dbReference>
<organism evidence="15 16">
    <name type="scientific">Tepidibacillus decaturensis</name>
    <dbReference type="NCBI Taxonomy" id="1413211"/>
    <lineage>
        <taxon>Bacteria</taxon>
        <taxon>Bacillati</taxon>
        <taxon>Bacillota</taxon>
        <taxon>Bacilli</taxon>
        <taxon>Bacillales</taxon>
        <taxon>Bacillaceae</taxon>
        <taxon>Tepidibacillus</taxon>
    </lineage>
</organism>
<comment type="similarity">
    <text evidence="11">Belongs to the FGAMS family.</text>
</comment>
<feature type="binding site" evidence="11">
    <location>
        <begin position="332"/>
        <end position="334"/>
    </location>
    <ligand>
        <name>substrate</name>
    </ligand>
</feature>
<feature type="binding site" evidence="11">
    <location>
        <position position="137"/>
    </location>
    <ligand>
        <name>Mg(2+)</name>
        <dbReference type="ChEBI" id="CHEBI:18420"/>
        <label>2</label>
    </ligand>
</feature>
<evidence type="ECO:0000259" key="12">
    <source>
        <dbReference type="Pfam" id="PF00586"/>
    </source>
</evidence>
<dbReference type="HAMAP" id="MF_00420">
    <property type="entry name" value="PurL_2"/>
    <property type="match status" value="1"/>
</dbReference>
<evidence type="ECO:0000256" key="9">
    <source>
        <dbReference type="ARBA" id="ARBA00059671"/>
    </source>
</evidence>
<dbReference type="Gene3D" id="3.30.1330.10">
    <property type="entry name" value="PurM-like, N-terminal domain"/>
    <property type="match status" value="2"/>
</dbReference>
<comment type="function">
    <text evidence="9 11">Part of the phosphoribosylformylglycinamidine synthase complex involved in the purines biosynthetic pathway. Catalyzes the ATP-dependent conversion of formylglycinamide ribonucleotide (FGAR) and glutamine to yield formylglycinamidine ribonucleotide (FGAM) and glutamate. The FGAM synthase complex is composed of three subunits. PurQ produces an ammonia molecule by converting glutamine to glutamate. PurL transfers the ammonia molecule to FGAR to form FGAM in an ATP-dependent manner. PurS interacts with PurQ and PurL and is thought to assist in the transfer of the ammonia molecule from PurQ to PurL.</text>
</comment>
<feature type="binding site" evidence="11">
    <location>
        <position position="111"/>
    </location>
    <ligand>
        <name>ATP</name>
        <dbReference type="ChEBI" id="CHEBI:30616"/>
    </ligand>
</feature>
<evidence type="ECO:0000256" key="3">
    <source>
        <dbReference type="ARBA" id="ARBA00022723"/>
    </source>
</evidence>
<evidence type="ECO:0000256" key="8">
    <source>
        <dbReference type="ARBA" id="ARBA00052585"/>
    </source>
</evidence>
<feature type="binding site" evidence="11">
    <location>
        <position position="520"/>
    </location>
    <ligand>
        <name>ATP</name>
        <dbReference type="ChEBI" id="CHEBI:30616"/>
    </ligand>
</feature>
<keyword evidence="6 11" id="KW-0067">ATP-binding</keyword>
<dbReference type="NCBIfam" id="TIGR01736">
    <property type="entry name" value="FGAM_synth_II"/>
    <property type="match status" value="1"/>
</dbReference>
<dbReference type="Gene3D" id="3.90.650.10">
    <property type="entry name" value="PurM-like C-terminal domain"/>
    <property type="match status" value="2"/>
</dbReference>
<dbReference type="InterPro" id="IPR036921">
    <property type="entry name" value="PurM-like_N_sf"/>
</dbReference>
<feature type="domain" description="PurM-like C-terminal" evidence="13">
    <location>
        <begin position="596"/>
        <end position="730"/>
    </location>
</feature>
<dbReference type="CDD" id="cd02203">
    <property type="entry name" value="PurL_repeat1"/>
    <property type="match status" value="1"/>
</dbReference>
<comment type="pathway">
    <text evidence="11">Purine metabolism; IMP biosynthesis via de novo pathway; 5-amino-1-(5-phospho-D-ribosyl)imidazole from N(2)-formyl-N(1)-(5-phospho-D-ribosyl)glycinamide: step 1/2.</text>
</comment>
<dbReference type="NCBIfam" id="NF002290">
    <property type="entry name" value="PRK01213.1"/>
    <property type="match status" value="1"/>
</dbReference>
<feature type="binding site" evidence="11">
    <location>
        <position position="113"/>
    </location>
    <ligand>
        <name>Mg(2+)</name>
        <dbReference type="ChEBI" id="CHEBI:18420"/>
        <label>1</label>
    </ligand>
</feature>
<comment type="caution">
    <text evidence="15">The sequence shown here is derived from an EMBL/GenBank/DDBJ whole genome shotgun (WGS) entry which is preliminary data.</text>
</comment>
<keyword evidence="1 11" id="KW-0963">Cytoplasm</keyword>
<dbReference type="Pfam" id="PF18072">
    <property type="entry name" value="FGAR-AT_linker"/>
    <property type="match status" value="1"/>
</dbReference>
<feature type="binding site" evidence="11">
    <location>
        <position position="560"/>
    </location>
    <ligand>
        <name>substrate</name>
    </ligand>
</feature>
<name>A0A135L0T6_9BACI</name>
<dbReference type="PANTHER" id="PTHR43555">
    <property type="entry name" value="PHOSPHORIBOSYLFORMYLGLYCINAMIDINE SYNTHASE SUBUNIT PURL"/>
    <property type="match status" value="1"/>
</dbReference>
<dbReference type="InterPro" id="IPR010918">
    <property type="entry name" value="PurM-like_C_dom"/>
</dbReference>
<keyword evidence="7 11" id="KW-0460">Magnesium</keyword>
<evidence type="ECO:0000313" key="16">
    <source>
        <dbReference type="Proteomes" id="UP000070352"/>
    </source>
</evidence>
<evidence type="ECO:0000256" key="11">
    <source>
        <dbReference type="HAMAP-Rule" id="MF_00420"/>
    </source>
</evidence>
<dbReference type="AlphaFoldDB" id="A0A135L0T6"/>
<dbReference type="FunFam" id="3.90.650.10:FF:000009">
    <property type="entry name" value="Phosphoribosylformylglycinamidine synthase subunit PurL"/>
    <property type="match status" value="1"/>
</dbReference>
<dbReference type="EMBL" id="LSKU01000001">
    <property type="protein sequence ID" value="KXG42611.1"/>
    <property type="molecule type" value="Genomic_DNA"/>
</dbReference>
<dbReference type="EC" id="6.3.5.3" evidence="11"/>
<evidence type="ECO:0000256" key="7">
    <source>
        <dbReference type="ARBA" id="ARBA00022842"/>
    </source>
</evidence>
<sequence>MERDYSNLFLVIGGRKRVNQEPTAVQVFNEKVYLELGLSDGEYERIVQLIGRKPNFLETGLFSVMWSEHCSYKTSKPVLKKFPTQGKHVLQGPGEGAGIIDIGDQQAVVFKIESHNHPSAIEPYQGAATGVGGIIRDVFSMGARPIALLNSLRFGPLEDEKVKYLFQQVVAGIANYGNSIGIPTVGGEVVFEEAYQGNPLVNAMCVGLLNHNQIKKGVATGIGNSVMYVGASTGRDGIHGATFASVELSEQSESKKSSVQVGDPFMEKLLLEATLELIDLDIIEGIQDMGAAGLTSSSTEMASKAGNGMELDLSKVPRREPNMTPYEIMLSESQERMLVVVKKGKEEEVKKVFAKWGLHSVVIGKVTNDGMYRIFDQGEVVAELPVKALVDEAPVYHMPSEEPAYYRRFQSMGNGMDLTQYEYLPDTQQILLDLLANPTIADKEWVYRQYDHMVRTSTAVTPGSDAAVITIRGTKKALAITTDGNGRYIYLDPKVGGAIAVAEAARNLVCSGAEPLAITDGLNFGNPEKPEIFWQFEQAAKGMSEACQILNTPVIGGNVSFYNERNGKAIYPTPIIGMVGLIRDTDYITTQGFKQIGDQILLLGDTYDELMGTEFQKLISGKVEGRPPTIDLEKEKKVHEVVLRAIREGVVHSAHDVSDGGLAVALAESSISGNLGASITLTDELGPTSFLFSESQSRVILSVSSNDVEKVRNIALEIGVSCQLIGEVVLNQFEVYYNDKKIISLSTAEIKKVWKEAIPCLMKPSSTK</sequence>
<feature type="binding site" evidence="11">
    <location>
        <position position="557"/>
    </location>
    <ligand>
        <name>ATP</name>
        <dbReference type="ChEBI" id="CHEBI:30616"/>
    </ligand>
</feature>
<evidence type="ECO:0000256" key="4">
    <source>
        <dbReference type="ARBA" id="ARBA00022741"/>
    </source>
</evidence>
<dbReference type="Pfam" id="PF00586">
    <property type="entry name" value="AIRS"/>
    <property type="match status" value="2"/>
</dbReference>
<feature type="binding site" evidence="11">
    <location>
        <position position="72"/>
    </location>
    <ligand>
        <name>ATP</name>
        <dbReference type="ChEBI" id="CHEBI:30616"/>
    </ligand>
</feature>
<dbReference type="SUPFAM" id="SSF55326">
    <property type="entry name" value="PurM N-terminal domain-like"/>
    <property type="match status" value="2"/>
</dbReference>
<evidence type="ECO:0000256" key="2">
    <source>
        <dbReference type="ARBA" id="ARBA00022598"/>
    </source>
</evidence>
<feature type="active site" evidence="11">
    <location>
        <position position="69"/>
    </location>
</feature>
<dbReference type="GO" id="GO:0000287">
    <property type="term" value="F:magnesium ion binding"/>
    <property type="evidence" value="ECO:0007669"/>
    <property type="project" value="UniProtKB-UniRule"/>
</dbReference>
<evidence type="ECO:0000256" key="6">
    <source>
        <dbReference type="ARBA" id="ARBA00022840"/>
    </source>
</evidence>
<protein>
    <recommendedName>
        <fullName evidence="11">Phosphoribosylformylglycinamidine synthase subunit PurL</fullName>
        <shortName evidence="11">FGAM synthase</shortName>
        <ecNumber evidence="11">6.3.5.3</ecNumber>
    </recommendedName>
    <alternativeName>
        <fullName evidence="11">Formylglycinamide ribonucleotide amidotransferase subunit II</fullName>
        <shortName evidence="11">FGAR amidotransferase II</shortName>
        <shortName evidence="11">FGAR-AT II</shortName>
    </alternativeName>
    <alternativeName>
        <fullName evidence="11">Glutamine amidotransferase PurL</fullName>
    </alternativeName>
    <alternativeName>
        <fullName evidence="11">Phosphoribosylformylglycinamidine synthase subunit II</fullName>
    </alternativeName>
</protein>
<evidence type="ECO:0000259" key="14">
    <source>
        <dbReference type="Pfam" id="PF18072"/>
    </source>
</evidence>
<feature type="binding site" evidence="11">
    <location>
        <position position="558"/>
    </location>
    <ligand>
        <name>Mg(2+)</name>
        <dbReference type="ChEBI" id="CHEBI:18420"/>
        <label>1</label>
    </ligand>
</feature>
<feature type="binding site" evidence="11">
    <location>
        <begin position="114"/>
        <end position="117"/>
    </location>
    <ligand>
        <name>substrate</name>
    </ligand>
</feature>
<dbReference type="PANTHER" id="PTHR43555:SF1">
    <property type="entry name" value="PHOSPHORIBOSYLFORMYLGLYCINAMIDINE SYNTHASE SUBUNIT PURL"/>
    <property type="match status" value="1"/>
</dbReference>
<evidence type="ECO:0000256" key="1">
    <source>
        <dbReference type="ARBA" id="ARBA00022490"/>
    </source>
</evidence>
<comment type="caution">
    <text evidence="11">Lacks conserved residue(s) required for the propagation of feature annotation.</text>
</comment>
<dbReference type="FunFam" id="3.30.1330.10:FF:000004">
    <property type="entry name" value="Phosphoribosylformylglycinamidine synthase subunit PurL"/>
    <property type="match status" value="1"/>
</dbReference>
<dbReference type="SUPFAM" id="SSF56042">
    <property type="entry name" value="PurM C-terminal domain-like"/>
    <property type="match status" value="2"/>
</dbReference>
<feature type="active site" description="Proton acceptor" evidence="11">
    <location>
        <position position="115"/>
    </location>
</feature>
<dbReference type="InterPro" id="IPR036676">
    <property type="entry name" value="PurM-like_C_sf"/>
</dbReference>
<evidence type="ECO:0000313" key="15">
    <source>
        <dbReference type="EMBL" id="KXG42611.1"/>
    </source>
</evidence>
<feature type="binding site" evidence="11">
    <location>
        <position position="260"/>
    </location>
    <ligand>
        <name>substrate</name>
    </ligand>
</feature>
<keyword evidence="4 11" id="KW-0547">Nucleotide-binding</keyword>
<dbReference type="GO" id="GO:0005737">
    <property type="term" value="C:cytoplasm"/>
    <property type="evidence" value="ECO:0007669"/>
    <property type="project" value="UniProtKB-SubCell"/>
</dbReference>
<keyword evidence="16" id="KW-1185">Reference proteome</keyword>
<feature type="domain" description="PurM-like N-terminal" evidence="12">
    <location>
        <begin position="463"/>
        <end position="582"/>
    </location>
</feature>
<comment type="subunit">
    <text evidence="10 11">Monomer. Part of the FGAM synthase complex composed of 1 PurL, 1 PurQ and 2 PurS subunits.</text>
</comment>
<dbReference type="GO" id="GO:0006189">
    <property type="term" value="P:'de novo' IMP biosynthetic process"/>
    <property type="evidence" value="ECO:0007669"/>
    <property type="project" value="UniProtKB-UniRule"/>
</dbReference>
<feature type="binding site" evidence="11">
    <location>
        <position position="288"/>
    </location>
    <ligand>
        <name>Mg(2+)</name>
        <dbReference type="ChEBI" id="CHEBI:18420"/>
        <label>2</label>
    </ligand>
</feature>